<organism evidence="1">
    <name type="scientific">Arundo donax</name>
    <name type="common">Giant reed</name>
    <name type="synonym">Donax arundinaceus</name>
    <dbReference type="NCBI Taxonomy" id="35708"/>
    <lineage>
        <taxon>Eukaryota</taxon>
        <taxon>Viridiplantae</taxon>
        <taxon>Streptophyta</taxon>
        <taxon>Embryophyta</taxon>
        <taxon>Tracheophyta</taxon>
        <taxon>Spermatophyta</taxon>
        <taxon>Magnoliopsida</taxon>
        <taxon>Liliopsida</taxon>
        <taxon>Poales</taxon>
        <taxon>Poaceae</taxon>
        <taxon>PACMAD clade</taxon>
        <taxon>Arundinoideae</taxon>
        <taxon>Arundineae</taxon>
        <taxon>Arundo</taxon>
    </lineage>
</organism>
<accession>A0A0A9EQW0</accession>
<evidence type="ECO:0000313" key="1">
    <source>
        <dbReference type="EMBL" id="JAE03090.1"/>
    </source>
</evidence>
<reference evidence="1" key="1">
    <citation type="submission" date="2014-09" db="EMBL/GenBank/DDBJ databases">
        <authorList>
            <person name="Magalhaes I.L.F."/>
            <person name="Oliveira U."/>
            <person name="Santos F.R."/>
            <person name="Vidigal T.H.D.A."/>
            <person name="Brescovit A.D."/>
            <person name="Santos A.J."/>
        </authorList>
    </citation>
    <scope>NUCLEOTIDE SEQUENCE</scope>
    <source>
        <tissue evidence="1">Shoot tissue taken approximately 20 cm above the soil surface</tissue>
    </source>
</reference>
<dbReference type="AlphaFoldDB" id="A0A0A9EQW0"/>
<name>A0A0A9EQW0_ARUDO</name>
<sequence>MVYSSAPKSICKLWNIKFYHTRGKMICSFFSNKEILFHMHI</sequence>
<reference evidence="1" key="2">
    <citation type="journal article" date="2015" name="Data Brief">
        <title>Shoot transcriptome of the giant reed, Arundo donax.</title>
        <authorList>
            <person name="Barrero R.A."/>
            <person name="Guerrero F.D."/>
            <person name="Moolhuijzen P."/>
            <person name="Goolsby J.A."/>
            <person name="Tidwell J."/>
            <person name="Bellgard S.E."/>
            <person name="Bellgard M.I."/>
        </authorList>
    </citation>
    <scope>NUCLEOTIDE SEQUENCE</scope>
    <source>
        <tissue evidence="1">Shoot tissue taken approximately 20 cm above the soil surface</tissue>
    </source>
</reference>
<dbReference type="EMBL" id="GBRH01194806">
    <property type="protein sequence ID" value="JAE03090.1"/>
    <property type="molecule type" value="Transcribed_RNA"/>
</dbReference>
<proteinExistence type="predicted"/>
<protein>
    <submittedName>
        <fullName evidence="1">Uncharacterized protein</fullName>
    </submittedName>
</protein>